<dbReference type="EMBL" id="MU032344">
    <property type="protein sequence ID" value="KAF3770883.1"/>
    <property type="molecule type" value="Genomic_DNA"/>
</dbReference>
<keyword evidence="2" id="KW-0812">Transmembrane</keyword>
<evidence type="ECO:0000313" key="4">
    <source>
        <dbReference type="Proteomes" id="UP000803844"/>
    </source>
</evidence>
<feature type="region of interest" description="Disordered" evidence="1">
    <location>
        <begin position="146"/>
        <end position="198"/>
    </location>
</feature>
<proteinExistence type="predicted"/>
<comment type="caution">
    <text evidence="3">The sequence shown here is derived from an EMBL/GenBank/DDBJ whole genome shotgun (WGS) entry which is preliminary data.</text>
</comment>
<protein>
    <submittedName>
        <fullName evidence="3">Uncharacterized protein</fullName>
    </submittedName>
</protein>
<feature type="transmembrane region" description="Helical" evidence="2">
    <location>
        <begin position="67"/>
        <end position="86"/>
    </location>
</feature>
<keyword evidence="4" id="KW-1185">Reference proteome</keyword>
<dbReference type="OrthoDB" id="5244179at2759"/>
<feature type="region of interest" description="Disordered" evidence="1">
    <location>
        <begin position="32"/>
        <end position="55"/>
    </location>
</feature>
<name>A0A9P5CU00_CRYP1</name>
<dbReference type="AlphaFoldDB" id="A0A9P5CU00"/>
<gene>
    <name evidence="3" type="ORF">M406DRAFT_326301</name>
</gene>
<organism evidence="3 4">
    <name type="scientific">Cryphonectria parasitica (strain ATCC 38755 / EP155)</name>
    <dbReference type="NCBI Taxonomy" id="660469"/>
    <lineage>
        <taxon>Eukaryota</taxon>
        <taxon>Fungi</taxon>
        <taxon>Dikarya</taxon>
        <taxon>Ascomycota</taxon>
        <taxon>Pezizomycotina</taxon>
        <taxon>Sordariomycetes</taxon>
        <taxon>Sordariomycetidae</taxon>
        <taxon>Diaporthales</taxon>
        <taxon>Cryphonectriaceae</taxon>
        <taxon>Cryphonectria-Endothia species complex</taxon>
        <taxon>Cryphonectria</taxon>
    </lineage>
</organism>
<evidence type="ECO:0000256" key="1">
    <source>
        <dbReference type="SAM" id="MobiDB-lite"/>
    </source>
</evidence>
<accession>A0A9P5CU00</accession>
<sequence length="351" mass="37526">MAPSTLFLTKDVEALGAEIPSAVDQEKQLLRERDQDQDQNQDQDQAVHRTDRTRQRHRRAMASGRKLLLAVLVCCFMTLGLASAGFRHSRGSCHEEAGDAQHVVVDAQPSRLSSLLSAGEIRELFERFTPGAKGYLAATVTVSSSSEPATSSTAPETTTSAAVQTTPTSTAVETTVQTTTQTETAQATTTTAIPTPSEPTTAASSVFSIFIFFDCLPHFLYHHHLLRLLHRFLFVQCWDDHHCRNIDYHCQGTTLATQTSVPTTAGASSETSATSTSLSSTLVTATFTSTLPNGSLSVVTRTSYSYVGAAGVTGTTTTPGASLQTDGAAQDRLLTPGMAMAGAGFWLLQYL</sequence>
<reference evidence="3" key="1">
    <citation type="journal article" date="2020" name="Phytopathology">
        <title>Genome sequence of the chestnut blight fungus Cryphonectria parasitica EP155: A fundamental resource for an archetypical invasive plant pathogen.</title>
        <authorList>
            <person name="Crouch J.A."/>
            <person name="Dawe A."/>
            <person name="Aerts A."/>
            <person name="Barry K."/>
            <person name="Churchill A.C.L."/>
            <person name="Grimwood J."/>
            <person name="Hillman B."/>
            <person name="Milgroom M.G."/>
            <person name="Pangilinan J."/>
            <person name="Smith M."/>
            <person name="Salamov A."/>
            <person name="Schmutz J."/>
            <person name="Yadav J."/>
            <person name="Grigoriev I.V."/>
            <person name="Nuss D."/>
        </authorList>
    </citation>
    <scope>NUCLEOTIDE SEQUENCE</scope>
    <source>
        <strain evidence="3">EP155</strain>
    </source>
</reference>
<evidence type="ECO:0000313" key="3">
    <source>
        <dbReference type="EMBL" id="KAF3770883.1"/>
    </source>
</evidence>
<keyword evidence="2" id="KW-0472">Membrane</keyword>
<dbReference type="RefSeq" id="XP_040781844.1">
    <property type="nucleotide sequence ID" value="XM_040920067.1"/>
</dbReference>
<dbReference type="GeneID" id="63837196"/>
<evidence type="ECO:0000256" key="2">
    <source>
        <dbReference type="SAM" id="Phobius"/>
    </source>
</evidence>
<dbReference type="Proteomes" id="UP000803844">
    <property type="component" value="Unassembled WGS sequence"/>
</dbReference>
<keyword evidence="2" id="KW-1133">Transmembrane helix</keyword>